<proteinExistence type="predicted"/>
<name>A0A8J2L4A1_9HEXA</name>
<reference evidence="2" key="1">
    <citation type="submission" date="2021-06" db="EMBL/GenBank/DDBJ databases">
        <authorList>
            <person name="Hodson N. C."/>
            <person name="Mongue J. A."/>
            <person name="Jaron S. K."/>
        </authorList>
    </citation>
    <scope>NUCLEOTIDE SEQUENCE</scope>
</reference>
<feature type="region of interest" description="Disordered" evidence="1">
    <location>
        <begin position="78"/>
        <end position="157"/>
    </location>
</feature>
<accession>A0A8J2L4A1</accession>
<evidence type="ECO:0000313" key="2">
    <source>
        <dbReference type="EMBL" id="CAG7825966.1"/>
    </source>
</evidence>
<feature type="compositionally biased region" description="Low complexity" evidence="1">
    <location>
        <begin position="112"/>
        <end position="121"/>
    </location>
</feature>
<feature type="compositionally biased region" description="Acidic residues" evidence="1">
    <location>
        <begin position="97"/>
        <end position="106"/>
    </location>
</feature>
<dbReference type="AlphaFoldDB" id="A0A8J2L4A1"/>
<organism evidence="2 3">
    <name type="scientific">Allacma fusca</name>
    <dbReference type="NCBI Taxonomy" id="39272"/>
    <lineage>
        <taxon>Eukaryota</taxon>
        <taxon>Metazoa</taxon>
        <taxon>Ecdysozoa</taxon>
        <taxon>Arthropoda</taxon>
        <taxon>Hexapoda</taxon>
        <taxon>Collembola</taxon>
        <taxon>Symphypleona</taxon>
        <taxon>Sminthuridae</taxon>
        <taxon>Allacma</taxon>
    </lineage>
</organism>
<keyword evidence="3" id="KW-1185">Reference proteome</keyword>
<dbReference type="EMBL" id="CAJVCH010538115">
    <property type="protein sequence ID" value="CAG7825966.1"/>
    <property type="molecule type" value="Genomic_DNA"/>
</dbReference>
<evidence type="ECO:0000313" key="3">
    <source>
        <dbReference type="Proteomes" id="UP000708208"/>
    </source>
</evidence>
<protein>
    <submittedName>
        <fullName evidence="2">Uncharacterized protein</fullName>
    </submittedName>
</protein>
<feature type="compositionally biased region" description="Basic residues" evidence="1">
    <location>
        <begin position="139"/>
        <end position="157"/>
    </location>
</feature>
<evidence type="ECO:0000256" key="1">
    <source>
        <dbReference type="SAM" id="MobiDB-lite"/>
    </source>
</evidence>
<comment type="caution">
    <text evidence="2">The sequence shown here is derived from an EMBL/GenBank/DDBJ whole genome shotgun (WGS) entry which is preliminary data.</text>
</comment>
<gene>
    <name evidence="2" type="ORF">AFUS01_LOCUS36042</name>
</gene>
<sequence length="523" mass="59086">MRDAGLAWTIGLTIGIISAPLAWTRKINTCMTFEGRLGDDTDPNVWQYTNPSIKTKNLEEVDLPDPVVTKIVDMVEHSSSYKETTSNSNSQTAVETTEWEGSEEDPDARYDGSNSKSSSSGSGSGSGSGSRSDCIPRPSKAHRRKRESSKKKKKPYKCVWPKKKKKKPYCDELTTKAPPSQRRPVTFIIERVSDKKGGFTFTVTVNKTIKETTRTYTQDRVYTIKVTKTKLYTITMAKKPTSTDITERNSINTLYQIINSFYGQGSFTRDTFTFDTVTTLVWSKVDGHYRLTEINMVTITCLEDLCGDTMSYVSYRKKLSSKVIAKKSQTTADLIQKDSEQYKKLFSSEDSFKFSNWYKIYTSTVIAEDFGGETFKVVEKFKNADQGQVKFIKIIWDSKTDVKSFTMIAFLYSSAGGAPVITVKDFGMSNKGVASYQVLVRYFRRTSALALNVASSYVTVSQGIPDDTIAGQIEVNFNYTYVKKVHDFNFTAQAAWAANRKRRALEMESNNVPYWRRLLAYVS</sequence>
<dbReference type="Proteomes" id="UP000708208">
    <property type="component" value="Unassembled WGS sequence"/>
</dbReference>
<feature type="compositionally biased region" description="Polar residues" evidence="1">
    <location>
        <begin position="81"/>
        <end position="95"/>
    </location>
</feature>